<gene>
    <name evidence="2" type="ORF">SAMN04244560_02063</name>
</gene>
<dbReference type="InterPro" id="IPR012902">
    <property type="entry name" value="N_methyl_site"/>
</dbReference>
<sequence>MIKHKPTAFLNGKKGLTLLEILISTAVLIAAAVVLADTMSLLLKQQVNAEKAAYAVFLVQEKGEELKTVPWGNLVSQPEAEVPGCPEFSCSVEVRSLNSYTTRIISYSEVK</sequence>
<keyword evidence="1" id="KW-1133">Transmembrane helix</keyword>
<dbReference type="RefSeq" id="WP_074592736.1">
    <property type="nucleotide sequence ID" value="NZ_FNBS01000057.1"/>
</dbReference>
<feature type="transmembrane region" description="Helical" evidence="1">
    <location>
        <begin position="21"/>
        <end position="43"/>
    </location>
</feature>
<dbReference type="Proteomes" id="UP000183404">
    <property type="component" value="Unassembled WGS sequence"/>
</dbReference>
<evidence type="ECO:0000313" key="3">
    <source>
        <dbReference type="Proteomes" id="UP000183404"/>
    </source>
</evidence>
<keyword evidence="1" id="KW-0812">Transmembrane</keyword>
<dbReference type="PROSITE" id="PS00409">
    <property type="entry name" value="PROKAR_NTER_METHYL"/>
    <property type="match status" value="1"/>
</dbReference>
<name>A0A1G7SWY7_THETY</name>
<evidence type="ECO:0008006" key="4">
    <source>
        <dbReference type="Google" id="ProtNLM"/>
    </source>
</evidence>
<protein>
    <recommendedName>
        <fullName evidence="4">Prepilin-type N-terminal cleavage/methylation domain-containing protein</fullName>
    </recommendedName>
</protein>
<dbReference type="AlphaFoldDB" id="A0A1G7SWY7"/>
<proteinExistence type="predicted"/>
<dbReference type="EMBL" id="FNBS01000057">
    <property type="protein sequence ID" value="SDG27575.1"/>
    <property type="molecule type" value="Genomic_DNA"/>
</dbReference>
<reference evidence="2 3" key="1">
    <citation type="submission" date="2016-10" db="EMBL/GenBank/DDBJ databases">
        <authorList>
            <person name="de Groot N.N."/>
        </authorList>
    </citation>
    <scope>NUCLEOTIDE SEQUENCE [LARGE SCALE GENOMIC DNA]</scope>
    <source>
        <strain evidence="2 3">DSM 569</strain>
    </source>
</reference>
<evidence type="ECO:0000256" key="1">
    <source>
        <dbReference type="SAM" id="Phobius"/>
    </source>
</evidence>
<organism evidence="2 3">
    <name type="scientific">Thermoanaerobacter thermohydrosulfuricus</name>
    <name type="common">Clostridium thermohydrosulfuricum</name>
    <dbReference type="NCBI Taxonomy" id="1516"/>
    <lineage>
        <taxon>Bacteria</taxon>
        <taxon>Bacillati</taxon>
        <taxon>Bacillota</taxon>
        <taxon>Clostridia</taxon>
        <taxon>Thermoanaerobacterales</taxon>
        <taxon>Thermoanaerobacteraceae</taxon>
        <taxon>Thermoanaerobacter</taxon>
    </lineage>
</organism>
<keyword evidence="1" id="KW-0472">Membrane</keyword>
<evidence type="ECO:0000313" key="2">
    <source>
        <dbReference type="EMBL" id="SDG27575.1"/>
    </source>
</evidence>
<accession>A0A1G7SWY7</accession>